<accession>A0A8X8W9U4</accession>
<feature type="compositionally biased region" description="Basic and acidic residues" evidence="1">
    <location>
        <begin position="148"/>
        <end position="161"/>
    </location>
</feature>
<name>A0A8X8W9U4_SALSN</name>
<dbReference type="Proteomes" id="UP000298416">
    <property type="component" value="Unassembled WGS sequence"/>
</dbReference>
<gene>
    <name evidence="2" type="ORF">SASPL_147996</name>
</gene>
<protein>
    <submittedName>
        <fullName evidence="2">Uncharacterized protein</fullName>
    </submittedName>
</protein>
<reference evidence="2" key="2">
    <citation type="submission" date="2020-08" db="EMBL/GenBank/DDBJ databases">
        <title>Plant Genome Project.</title>
        <authorList>
            <person name="Zhang R.-G."/>
        </authorList>
    </citation>
    <scope>NUCLEOTIDE SEQUENCE</scope>
    <source>
        <strain evidence="2">Huo1</strain>
        <tissue evidence="2">Leaf</tissue>
    </source>
</reference>
<proteinExistence type="predicted"/>
<evidence type="ECO:0000256" key="1">
    <source>
        <dbReference type="SAM" id="MobiDB-lite"/>
    </source>
</evidence>
<evidence type="ECO:0000313" key="3">
    <source>
        <dbReference type="Proteomes" id="UP000298416"/>
    </source>
</evidence>
<dbReference type="AlphaFoldDB" id="A0A8X8W9U4"/>
<evidence type="ECO:0000313" key="2">
    <source>
        <dbReference type="EMBL" id="KAG6390264.1"/>
    </source>
</evidence>
<dbReference type="EMBL" id="PNBA02000019">
    <property type="protein sequence ID" value="KAG6390264.1"/>
    <property type="molecule type" value="Genomic_DNA"/>
</dbReference>
<reference evidence="2" key="1">
    <citation type="submission" date="2018-01" db="EMBL/GenBank/DDBJ databases">
        <authorList>
            <person name="Mao J.F."/>
        </authorList>
    </citation>
    <scope>NUCLEOTIDE SEQUENCE</scope>
    <source>
        <strain evidence="2">Huo1</strain>
        <tissue evidence="2">Leaf</tissue>
    </source>
</reference>
<comment type="caution">
    <text evidence="2">The sequence shown here is derived from an EMBL/GenBank/DDBJ whole genome shotgun (WGS) entry which is preliminary data.</text>
</comment>
<sequence>MARTEYSSEFKNQVVQFIIGKCVNGVPPRGTLKEAQLKFKICRQTTTRYWNAAKKQQANGEVIQLFVHLTVCLSNTSLLKGFVSIRDEKSSLKLFFRPYTVRVRACVTFATSSLSVIAASDSPPASVESPSLIATPSVSGAPPSPPPTEERQRIEREKGGE</sequence>
<keyword evidence="3" id="KW-1185">Reference proteome</keyword>
<feature type="region of interest" description="Disordered" evidence="1">
    <location>
        <begin position="120"/>
        <end position="161"/>
    </location>
</feature>
<organism evidence="2">
    <name type="scientific">Salvia splendens</name>
    <name type="common">Scarlet sage</name>
    <dbReference type="NCBI Taxonomy" id="180675"/>
    <lineage>
        <taxon>Eukaryota</taxon>
        <taxon>Viridiplantae</taxon>
        <taxon>Streptophyta</taxon>
        <taxon>Embryophyta</taxon>
        <taxon>Tracheophyta</taxon>
        <taxon>Spermatophyta</taxon>
        <taxon>Magnoliopsida</taxon>
        <taxon>eudicotyledons</taxon>
        <taxon>Gunneridae</taxon>
        <taxon>Pentapetalae</taxon>
        <taxon>asterids</taxon>
        <taxon>lamiids</taxon>
        <taxon>Lamiales</taxon>
        <taxon>Lamiaceae</taxon>
        <taxon>Nepetoideae</taxon>
        <taxon>Mentheae</taxon>
        <taxon>Salviinae</taxon>
        <taxon>Salvia</taxon>
        <taxon>Salvia subgen. Calosphace</taxon>
        <taxon>core Calosphace</taxon>
    </lineage>
</organism>